<dbReference type="PANTHER" id="PTHR43433">
    <property type="entry name" value="HYDROLASE, ALPHA/BETA FOLD FAMILY PROTEIN"/>
    <property type="match status" value="1"/>
</dbReference>
<dbReference type="InterPro" id="IPR050471">
    <property type="entry name" value="AB_hydrolase"/>
</dbReference>
<dbReference type="Gene3D" id="3.40.50.1820">
    <property type="entry name" value="alpha/beta hydrolase"/>
    <property type="match status" value="1"/>
</dbReference>
<dbReference type="PANTHER" id="PTHR43433:SF5">
    <property type="entry name" value="AB HYDROLASE-1 DOMAIN-CONTAINING PROTEIN"/>
    <property type="match status" value="1"/>
</dbReference>
<dbReference type="AlphaFoldDB" id="A0AB39KV88"/>
<dbReference type="GO" id="GO:0016787">
    <property type="term" value="F:hydrolase activity"/>
    <property type="evidence" value="ECO:0007669"/>
    <property type="project" value="UniProtKB-KW"/>
</dbReference>
<accession>A0AB39KV88</accession>
<dbReference type="RefSeq" id="WP_369060853.1">
    <property type="nucleotide sequence ID" value="NZ_CP158375.1"/>
</dbReference>
<feature type="domain" description="AB hydrolase-1" evidence="1">
    <location>
        <begin position="20"/>
        <end position="119"/>
    </location>
</feature>
<evidence type="ECO:0000259" key="1">
    <source>
        <dbReference type="Pfam" id="PF00561"/>
    </source>
</evidence>
<dbReference type="EMBL" id="CP158375">
    <property type="protein sequence ID" value="XDO97554.1"/>
    <property type="molecule type" value="Genomic_DNA"/>
</dbReference>
<dbReference type="Pfam" id="PF00561">
    <property type="entry name" value="Abhydrolase_1"/>
    <property type="match status" value="1"/>
</dbReference>
<sequence>MPHVTHRGQRIHYTVEGSGPLVVLQHGLFMSAASWKTNGFIDALTAAAFRVACIDSLGHGSSDGPTDPALYVQEQRAGDIVAVIDDLGAERAHLIGYSMGAWMSVGVAKHHPGRLASLTVGGWDLVNGVPRMPGGTLTFDVFMAFSRSVAPALVGWVTPQVEPAIRACFDNLAYLDGAADAVLTGGFPVLLWGGQGDPYHNPSQAFATANGLPFLSTPGDHLGAILQPEAIEGVVGFLKGA</sequence>
<organism evidence="2">
    <name type="scientific">Caulobacter sp. 73W</name>
    <dbReference type="NCBI Taxonomy" id="3161137"/>
    <lineage>
        <taxon>Bacteria</taxon>
        <taxon>Pseudomonadati</taxon>
        <taxon>Pseudomonadota</taxon>
        <taxon>Alphaproteobacteria</taxon>
        <taxon>Caulobacterales</taxon>
        <taxon>Caulobacteraceae</taxon>
        <taxon>Caulobacter</taxon>
    </lineage>
</organism>
<evidence type="ECO:0000313" key="2">
    <source>
        <dbReference type="EMBL" id="XDO97554.1"/>
    </source>
</evidence>
<proteinExistence type="predicted"/>
<gene>
    <name evidence="2" type="ORF">ABOZ73_03790</name>
</gene>
<dbReference type="SUPFAM" id="SSF53474">
    <property type="entry name" value="alpha/beta-Hydrolases"/>
    <property type="match status" value="1"/>
</dbReference>
<reference evidence="2" key="1">
    <citation type="submission" date="2024-06" db="EMBL/GenBank/DDBJ databases">
        <title>Caulobacter inopinatus, sp. nov.</title>
        <authorList>
            <person name="Donachie S.P."/>
        </authorList>
    </citation>
    <scope>NUCLEOTIDE SEQUENCE</scope>
    <source>
        <strain evidence="2">73W</strain>
    </source>
</reference>
<dbReference type="InterPro" id="IPR029058">
    <property type="entry name" value="AB_hydrolase_fold"/>
</dbReference>
<protein>
    <submittedName>
        <fullName evidence="2">Alpha/beta hydrolase</fullName>
    </submittedName>
</protein>
<dbReference type="InterPro" id="IPR000073">
    <property type="entry name" value="AB_hydrolase_1"/>
</dbReference>
<keyword evidence="2" id="KW-0378">Hydrolase</keyword>
<name>A0AB39KV88_9CAUL</name>